<protein>
    <recommendedName>
        <fullName evidence="6">Intimal thickness related receptor IRP domain-containing protein</fullName>
    </recommendedName>
</protein>
<keyword evidence="2" id="KW-0812">Transmembrane</keyword>
<evidence type="ECO:0000313" key="5">
    <source>
        <dbReference type="Proteomes" id="UP000001542"/>
    </source>
</evidence>
<feature type="chain" id="PRO_5002643288" description="Intimal thickness related receptor IRP domain-containing protein" evidence="3">
    <location>
        <begin position="17"/>
        <end position="643"/>
    </location>
</feature>
<dbReference type="EMBL" id="DS113256">
    <property type="protein sequence ID" value="EAY15432.1"/>
    <property type="molecule type" value="Genomic_DNA"/>
</dbReference>
<name>A2DVY7_TRIV3</name>
<feature type="signal peptide" evidence="3">
    <location>
        <begin position="1"/>
        <end position="16"/>
    </location>
</feature>
<reference evidence="4" key="2">
    <citation type="journal article" date="2007" name="Science">
        <title>Draft genome sequence of the sexually transmitted pathogen Trichomonas vaginalis.</title>
        <authorList>
            <person name="Carlton J.M."/>
            <person name="Hirt R.P."/>
            <person name="Silva J.C."/>
            <person name="Delcher A.L."/>
            <person name="Schatz M."/>
            <person name="Zhao Q."/>
            <person name="Wortman J.R."/>
            <person name="Bidwell S.L."/>
            <person name="Alsmark U.C.M."/>
            <person name="Besteiro S."/>
            <person name="Sicheritz-Ponten T."/>
            <person name="Noel C.J."/>
            <person name="Dacks J.B."/>
            <person name="Foster P.G."/>
            <person name="Simillion C."/>
            <person name="Van de Peer Y."/>
            <person name="Miranda-Saavedra D."/>
            <person name="Barton G.J."/>
            <person name="Westrop G.D."/>
            <person name="Mueller S."/>
            <person name="Dessi D."/>
            <person name="Fiori P.L."/>
            <person name="Ren Q."/>
            <person name="Paulsen I."/>
            <person name="Zhang H."/>
            <person name="Bastida-Corcuera F.D."/>
            <person name="Simoes-Barbosa A."/>
            <person name="Brown M.T."/>
            <person name="Hayes R.D."/>
            <person name="Mukherjee M."/>
            <person name="Okumura C.Y."/>
            <person name="Schneider R."/>
            <person name="Smith A.J."/>
            <person name="Vanacova S."/>
            <person name="Villalvazo M."/>
            <person name="Haas B.J."/>
            <person name="Pertea M."/>
            <person name="Feldblyum T.V."/>
            <person name="Utterback T.R."/>
            <person name="Shu C.L."/>
            <person name="Osoegawa K."/>
            <person name="de Jong P.J."/>
            <person name="Hrdy I."/>
            <person name="Horvathova L."/>
            <person name="Zubacova Z."/>
            <person name="Dolezal P."/>
            <person name="Malik S.B."/>
            <person name="Logsdon J.M. Jr."/>
            <person name="Henze K."/>
            <person name="Gupta A."/>
            <person name="Wang C.C."/>
            <person name="Dunne R.L."/>
            <person name="Upcroft J.A."/>
            <person name="Upcroft P."/>
            <person name="White O."/>
            <person name="Salzberg S.L."/>
            <person name="Tang P."/>
            <person name="Chiu C.-H."/>
            <person name="Lee Y.-S."/>
            <person name="Embley T.M."/>
            <person name="Coombs G.H."/>
            <person name="Mottram J.C."/>
            <person name="Tachezy J."/>
            <person name="Fraser-Liggett C.M."/>
            <person name="Johnson P.J."/>
        </authorList>
    </citation>
    <scope>NUCLEOTIDE SEQUENCE [LARGE SCALE GENOMIC DNA]</scope>
    <source>
        <strain evidence="4">G3</strain>
    </source>
</reference>
<reference evidence="4" key="1">
    <citation type="submission" date="2006-10" db="EMBL/GenBank/DDBJ databases">
        <authorList>
            <person name="Amadeo P."/>
            <person name="Zhao Q."/>
            <person name="Wortman J."/>
            <person name="Fraser-Liggett C."/>
            <person name="Carlton J."/>
        </authorList>
    </citation>
    <scope>NUCLEOTIDE SEQUENCE</scope>
    <source>
        <strain evidence="4">G3</strain>
    </source>
</reference>
<feature type="compositionally biased region" description="Low complexity" evidence="1">
    <location>
        <begin position="476"/>
        <end position="488"/>
    </location>
</feature>
<keyword evidence="2" id="KW-0472">Membrane</keyword>
<dbReference type="KEGG" id="tva:4773435"/>
<keyword evidence="2" id="KW-1133">Transmembrane helix</keyword>
<evidence type="ECO:0000256" key="1">
    <source>
        <dbReference type="SAM" id="MobiDB-lite"/>
    </source>
</evidence>
<gene>
    <name evidence="4" type="ORF">TVAG_252450</name>
</gene>
<proteinExistence type="predicted"/>
<dbReference type="SMR" id="A2DVY7"/>
<evidence type="ECO:0000313" key="4">
    <source>
        <dbReference type="EMBL" id="EAY15432.1"/>
    </source>
</evidence>
<accession>A2DVY7</accession>
<feature type="transmembrane region" description="Helical" evidence="2">
    <location>
        <begin position="314"/>
        <end position="336"/>
    </location>
</feature>
<dbReference type="Proteomes" id="UP000001542">
    <property type="component" value="Unassembled WGS sequence"/>
</dbReference>
<evidence type="ECO:0000256" key="2">
    <source>
        <dbReference type="SAM" id="Phobius"/>
    </source>
</evidence>
<feature type="region of interest" description="Disordered" evidence="1">
    <location>
        <begin position="525"/>
        <end position="559"/>
    </location>
</feature>
<feature type="transmembrane region" description="Helical" evidence="2">
    <location>
        <begin position="138"/>
        <end position="157"/>
    </location>
</feature>
<dbReference type="AlphaFoldDB" id="A2DVY7"/>
<dbReference type="InParanoid" id="A2DVY7"/>
<evidence type="ECO:0000256" key="3">
    <source>
        <dbReference type="SAM" id="SignalP"/>
    </source>
</evidence>
<feature type="compositionally biased region" description="Basic and acidic residues" evidence="1">
    <location>
        <begin position="534"/>
        <end position="546"/>
    </location>
</feature>
<dbReference type="RefSeq" id="XP_001327655.1">
    <property type="nucleotide sequence ID" value="XM_001327620.1"/>
</dbReference>
<feature type="transmembrane region" description="Helical" evidence="2">
    <location>
        <begin position="210"/>
        <end position="227"/>
    </location>
</feature>
<organism evidence="4 5">
    <name type="scientific">Trichomonas vaginalis (strain ATCC PRA-98 / G3)</name>
    <dbReference type="NCBI Taxonomy" id="412133"/>
    <lineage>
        <taxon>Eukaryota</taxon>
        <taxon>Metamonada</taxon>
        <taxon>Parabasalia</taxon>
        <taxon>Trichomonadida</taxon>
        <taxon>Trichomonadidae</taxon>
        <taxon>Trichomonas</taxon>
    </lineage>
</organism>
<feature type="region of interest" description="Disordered" evidence="1">
    <location>
        <begin position="459"/>
        <end position="494"/>
    </location>
</feature>
<dbReference type="VEuPathDB" id="TrichDB:TVAGG3_0845900"/>
<evidence type="ECO:0008006" key="6">
    <source>
        <dbReference type="Google" id="ProtNLM"/>
    </source>
</evidence>
<sequence>MLFLYSLLSASTVSEGNMKPNTKAEVLLDFGFENQGKFKLVVDAPNITGTKAILMNKLQYDKKRKQIDTFQKYCNKNTSTKFISHTYDTIQGNSLLIHIQDPEIYYPIIINCNNISLDYVVFYENPNTYVDYREKNNVYVATFSCIVEFLITISWYYRTQAKKCTNVDLFDSFMFGSFLKSITSLISVIYWTNLSFALNISPNIQRIVEIVNFVGNTFVFIPIMYTINGMSLIDLNNASFQKLLANLAFAGYSATKYFRAYLNGYMYYVMFIVEVLPIIVCSFYMKTNRIIFDLISDIHKNNEKMKPKCDQLNIILNKITVLLYNVLMLDILAVVFHLTRFYLTMELEVIICLISFSCLYIFWNHFDCFESSGDYFDSQDPFDIITIRLSQIIEQMGRDMKANQMDKCLEGINEYENLIDKYNTLAEMLHQPKFPDNYRLKEMFKQDLQKCVKKLMNEQKSDTHQNLNKQKSDGHQNLNENKQKSKNSNKNENDVNKLLDNFVKDGQLKDDQLKKAIDDFVEDKLLKNPQNQQKSDKHQTKNESQEKSTGTTEQIEELQKKRDKELEILQSIPLHSNDNQLESTIINRNNMQNLDEFINSKGESEIEQMDFVAGKDRSLKFNHKRKKVLEEYKDRNIGRCYIC</sequence>
<feature type="transmembrane region" description="Helical" evidence="2">
    <location>
        <begin position="177"/>
        <end position="198"/>
    </location>
</feature>
<feature type="transmembrane region" description="Helical" evidence="2">
    <location>
        <begin position="342"/>
        <end position="363"/>
    </location>
</feature>
<dbReference type="VEuPathDB" id="TrichDB:TVAG_252450"/>
<keyword evidence="5" id="KW-1185">Reference proteome</keyword>
<keyword evidence="3" id="KW-0732">Signal</keyword>
<feature type="transmembrane region" description="Helical" evidence="2">
    <location>
        <begin position="265"/>
        <end position="285"/>
    </location>
</feature>